<dbReference type="EMBL" id="CACVKT020002176">
    <property type="protein sequence ID" value="CAC5376202.1"/>
    <property type="molecule type" value="Genomic_DNA"/>
</dbReference>
<dbReference type="InterPro" id="IPR006461">
    <property type="entry name" value="PLAC_motif_containing"/>
</dbReference>
<dbReference type="PANTHER" id="PTHR15907">
    <property type="entry name" value="DUF614 FAMILY PROTEIN-RELATED"/>
    <property type="match status" value="1"/>
</dbReference>
<dbReference type="OrthoDB" id="1045822at2759"/>
<reference evidence="2 3" key="1">
    <citation type="submission" date="2020-06" db="EMBL/GenBank/DDBJ databases">
        <authorList>
            <person name="Li R."/>
            <person name="Bekaert M."/>
        </authorList>
    </citation>
    <scope>NUCLEOTIDE SEQUENCE [LARGE SCALE GENOMIC DNA]</scope>
    <source>
        <strain evidence="3">wild</strain>
    </source>
</reference>
<evidence type="ECO:0000313" key="3">
    <source>
        <dbReference type="Proteomes" id="UP000507470"/>
    </source>
</evidence>
<name>A0A6J8AYA4_MYTCO</name>
<comment type="similarity">
    <text evidence="1">Belongs to the cornifelin family.</text>
</comment>
<dbReference type="AlphaFoldDB" id="A0A6J8AYA4"/>
<evidence type="ECO:0000313" key="2">
    <source>
        <dbReference type="EMBL" id="CAC5376202.1"/>
    </source>
</evidence>
<dbReference type="Proteomes" id="UP000507470">
    <property type="component" value="Unassembled WGS sequence"/>
</dbReference>
<accession>A0A6J8AYA4</accession>
<proteinExistence type="inferred from homology"/>
<sequence>MLNRVAKNFTREMMQKPAFWVRKGSKVCYIHYKIWIHHRLATLNTDMMTQKLIMDHLVMVKLVMDNHHSRTNYHLLGVFTFFCYPCAVCNLASRTGECFCAPACVPGGEIILRNRIRSVGGIRGSMCDDCCVILCCGPCAACQEARELNNMGVP</sequence>
<dbReference type="Pfam" id="PF04749">
    <property type="entry name" value="PLAC8"/>
    <property type="match status" value="1"/>
</dbReference>
<gene>
    <name evidence="2" type="ORF">MCOR_12929</name>
</gene>
<protein>
    <recommendedName>
        <fullName evidence="4">CNFN</fullName>
    </recommendedName>
</protein>
<keyword evidence="3" id="KW-1185">Reference proteome</keyword>
<evidence type="ECO:0008006" key="4">
    <source>
        <dbReference type="Google" id="ProtNLM"/>
    </source>
</evidence>
<evidence type="ECO:0000256" key="1">
    <source>
        <dbReference type="ARBA" id="ARBA00009024"/>
    </source>
</evidence>
<organism evidence="2 3">
    <name type="scientific">Mytilus coruscus</name>
    <name type="common">Sea mussel</name>
    <dbReference type="NCBI Taxonomy" id="42192"/>
    <lineage>
        <taxon>Eukaryota</taxon>
        <taxon>Metazoa</taxon>
        <taxon>Spiralia</taxon>
        <taxon>Lophotrochozoa</taxon>
        <taxon>Mollusca</taxon>
        <taxon>Bivalvia</taxon>
        <taxon>Autobranchia</taxon>
        <taxon>Pteriomorphia</taxon>
        <taxon>Mytilida</taxon>
        <taxon>Mytiloidea</taxon>
        <taxon>Mytilidae</taxon>
        <taxon>Mytilinae</taxon>
        <taxon>Mytilus</taxon>
    </lineage>
</organism>